<dbReference type="AlphaFoldDB" id="A0A2P2QXB3"/>
<name>A0A2P2QXB3_RHIMU</name>
<protein>
    <submittedName>
        <fullName evidence="1">Uncharacterized protein</fullName>
    </submittedName>
</protein>
<evidence type="ECO:0000313" key="1">
    <source>
        <dbReference type="EMBL" id="MBX71649.1"/>
    </source>
</evidence>
<proteinExistence type="predicted"/>
<organism evidence="1">
    <name type="scientific">Rhizophora mucronata</name>
    <name type="common">Asiatic mangrove</name>
    <dbReference type="NCBI Taxonomy" id="61149"/>
    <lineage>
        <taxon>Eukaryota</taxon>
        <taxon>Viridiplantae</taxon>
        <taxon>Streptophyta</taxon>
        <taxon>Embryophyta</taxon>
        <taxon>Tracheophyta</taxon>
        <taxon>Spermatophyta</taxon>
        <taxon>Magnoliopsida</taxon>
        <taxon>eudicotyledons</taxon>
        <taxon>Gunneridae</taxon>
        <taxon>Pentapetalae</taxon>
        <taxon>rosids</taxon>
        <taxon>fabids</taxon>
        <taxon>Malpighiales</taxon>
        <taxon>Rhizophoraceae</taxon>
        <taxon>Rhizophora</taxon>
    </lineage>
</organism>
<sequence>MSTRKKNKFSCSSVHFLYSRPHLQLLIEIQFNGLCKQMCKHDICQGK</sequence>
<reference evidence="1" key="1">
    <citation type="submission" date="2018-02" db="EMBL/GenBank/DDBJ databases">
        <title>Rhizophora mucronata_Transcriptome.</title>
        <authorList>
            <person name="Meera S.P."/>
            <person name="Sreeshan A."/>
            <person name="Augustine A."/>
        </authorList>
    </citation>
    <scope>NUCLEOTIDE SEQUENCE</scope>
    <source>
        <tissue evidence="1">Leaf</tissue>
    </source>
</reference>
<dbReference type="EMBL" id="GGEC01091165">
    <property type="protein sequence ID" value="MBX71649.1"/>
    <property type="molecule type" value="Transcribed_RNA"/>
</dbReference>
<accession>A0A2P2QXB3</accession>